<dbReference type="AlphaFoldDB" id="A0A3B1DRX9"/>
<dbReference type="PANTHER" id="PTHR43731">
    <property type="entry name" value="RHOMBOID PROTEASE"/>
    <property type="match status" value="1"/>
</dbReference>
<evidence type="ECO:0000256" key="7">
    <source>
        <dbReference type="SAM" id="Phobius"/>
    </source>
</evidence>
<feature type="transmembrane region" description="Helical" evidence="7">
    <location>
        <begin position="138"/>
        <end position="171"/>
    </location>
</feature>
<feature type="transmembrane region" description="Helical" evidence="7">
    <location>
        <begin position="12"/>
        <end position="38"/>
    </location>
</feature>
<dbReference type="InterPro" id="IPR050925">
    <property type="entry name" value="Rhomboid_protease_S54"/>
</dbReference>
<sequence length="172" mass="19531">MIKISLTNIIIIINIIIFIVQNNIQHSIILFGLNIYIIKYHLWYQLLSTMFIHGGFAHILMNMFVLFQFGNQIETNIGKFKYLLLYITGGLLTSLGSLGYMYYSGNWANLIGASGAISVLIGFLALRDKFNRQGLIIWILLISFAPLLLGLPIAWYSHIIGFIIGWVLGYIL</sequence>
<feature type="transmembrane region" description="Helical" evidence="7">
    <location>
        <begin position="82"/>
        <end position="101"/>
    </location>
</feature>
<feature type="domain" description="Peptidase S54 rhomboid" evidence="8">
    <location>
        <begin position="43"/>
        <end position="172"/>
    </location>
</feature>
<evidence type="ECO:0000256" key="1">
    <source>
        <dbReference type="ARBA" id="ARBA00004141"/>
    </source>
</evidence>
<evidence type="ECO:0000313" key="9">
    <source>
        <dbReference type="EMBL" id="VAY86483.1"/>
    </source>
</evidence>
<evidence type="ECO:0000256" key="3">
    <source>
        <dbReference type="ARBA" id="ARBA00022692"/>
    </source>
</evidence>
<evidence type="ECO:0000256" key="2">
    <source>
        <dbReference type="ARBA" id="ARBA00009045"/>
    </source>
</evidence>
<dbReference type="SUPFAM" id="SSF144091">
    <property type="entry name" value="Rhomboid-like"/>
    <property type="match status" value="1"/>
</dbReference>
<evidence type="ECO:0000259" key="8">
    <source>
        <dbReference type="Pfam" id="PF01694"/>
    </source>
</evidence>
<protein>
    <submittedName>
        <fullName evidence="9">FIG056164: rhomboid family serine protease</fullName>
    </submittedName>
</protein>
<keyword evidence="9" id="KW-0645">Protease</keyword>
<dbReference type="InterPro" id="IPR022764">
    <property type="entry name" value="Peptidase_S54_rhomboid_dom"/>
</dbReference>
<evidence type="ECO:0000256" key="5">
    <source>
        <dbReference type="ARBA" id="ARBA00022989"/>
    </source>
</evidence>
<proteinExistence type="inferred from homology"/>
<dbReference type="GO" id="GO:0016020">
    <property type="term" value="C:membrane"/>
    <property type="evidence" value="ECO:0007669"/>
    <property type="project" value="UniProtKB-SubCell"/>
</dbReference>
<dbReference type="GO" id="GO:0004252">
    <property type="term" value="F:serine-type endopeptidase activity"/>
    <property type="evidence" value="ECO:0007669"/>
    <property type="project" value="InterPro"/>
</dbReference>
<comment type="subcellular location">
    <subcellularLocation>
        <location evidence="1">Membrane</location>
        <topology evidence="1">Multi-pass membrane protein</topology>
    </subcellularLocation>
</comment>
<comment type="similarity">
    <text evidence="2">Belongs to the peptidase S54 family.</text>
</comment>
<dbReference type="InterPro" id="IPR035952">
    <property type="entry name" value="Rhomboid-like_sf"/>
</dbReference>
<evidence type="ECO:0000256" key="6">
    <source>
        <dbReference type="ARBA" id="ARBA00023136"/>
    </source>
</evidence>
<keyword evidence="5 7" id="KW-1133">Transmembrane helix</keyword>
<keyword evidence="3 7" id="KW-0812">Transmembrane</keyword>
<dbReference type="Gene3D" id="1.20.1540.10">
    <property type="entry name" value="Rhomboid-like"/>
    <property type="match status" value="1"/>
</dbReference>
<dbReference type="Pfam" id="PF01694">
    <property type="entry name" value="Rhomboid"/>
    <property type="match status" value="1"/>
</dbReference>
<accession>A0A3B1DRX9</accession>
<feature type="transmembrane region" description="Helical" evidence="7">
    <location>
        <begin position="107"/>
        <end position="126"/>
    </location>
</feature>
<organism evidence="9">
    <name type="scientific">hydrothermal vent metagenome</name>
    <dbReference type="NCBI Taxonomy" id="652676"/>
    <lineage>
        <taxon>unclassified sequences</taxon>
        <taxon>metagenomes</taxon>
        <taxon>ecological metagenomes</taxon>
    </lineage>
</organism>
<keyword evidence="6 7" id="KW-0472">Membrane</keyword>
<keyword evidence="4" id="KW-0378">Hydrolase</keyword>
<reference evidence="9" key="1">
    <citation type="submission" date="2018-10" db="EMBL/GenBank/DDBJ databases">
        <authorList>
            <person name="Aoki K."/>
        </authorList>
    </citation>
    <scope>NUCLEOTIDE SEQUENCE</scope>
</reference>
<evidence type="ECO:0000256" key="4">
    <source>
        <dbReference type="ARBA" id="ARBA00022801"/>
    </source>
</evidence>
<name>A0A3B1DRX9_9ZZZZ</name>
<dbReference type="GO" id="GO:0006508">
    <property type="term" value="P:proteolysis"/>
    <property type="evidence" value="ECO:0007669"/>
    <property type="project" value="UniProtKB-KW"/>
</dbReference>
<dbReference type="PANTHER" id="PTHR43731:SF14">
    <property type="entry name" value="PRESENILIN-ASSOCIATED RHOMBOID-LIKE PROTEIN, MITOCHONDRIAL"/>
    <property type="match status" value="1"/>
</dbReference>
<feature type="transmembrane region" description="Helical" evidence="7">
    <location>
        <begin position="50"/>
        <end position="70"/>
    </location>
</feature>
<gene>
    <name evidence="9" type="ORF">MNB_ARC-1_163</name>
</gene>
<dbReference type="EMBL" id="UOYO01000013">
    <property type="protein sequence ID" value="VAY86483.1"/>
    <property type="molecule type" value="Genomic_DNA"/>
</dbReference>